<keyword evidence="5" id="KW-0378">Hydrolase</keyword>
<evidence type="ECO:0000256" key="3">
    <source>
        <dbReference type="ARBA" id="ARBA00011915"/>
    </source>
</evidence>
<feature type="domain" description="Enoyl-CoA hydratase/isomerase" evidence="8">
    <location>
        <begin position="2"/>
        <end position="311"/>
    </location>
</feature>
<dbReference type="InterPro" id="IPR032259">
    <property type="entry name" value="HIBYL-CoA-H"/>
</dbReference>
<dbReference type="Proteomes" id="UP000639338">
    <property type="component" value="Unassembled WGS sequence"/>
</dbReference>
<evidence type="ECO:0000313" key="10">
    <source>
        <dbReference type="Proteomes" id="UP000639338"/>
    </source>
</evidence>
<reference evidence="9 10" key="1">
    <citation type="submission" date="2020-08" db="EMBL/GenBank/DDBJ databases">
        <title>Aphidius gifuensis genome sequencing and assembly.</title>
        <authorList>
            <person name="Du Z."/>
        </authorList>
    </citation>
    <scope>NUCLEOTIDE SEQUENCE [LARGE SCALE GENOMIC DNA]</scope>
    <source>
        <strain evidence="9">YNYX2018</strain>
        <tissue evidence="9">Adults</tissue>
    </source>
</reference>
<name>A0A834XYA6_APHGI</name>
<comment type="catalytic activity">
    <reaction evidence="1">
        <text>3-hydroxy-2-methylpropanoyl-CoA + H2O = 3-hydroxy-2-methylpropanoate + CoA + H(+)</text>
        <dbReference type="Rhea" id="RHEA:20888"/>
        <dbReference type="ChEBI" id="CHEBI:11805"/>
        <dbReference type="ChEBI" id="CHEBI:15377"/>
        <dbReference type="ChEBI" id="CHEBI:15378"/>
        <dbReference type="ChEBI" id="CHEBI:57287"/>
        <dbReference type="ChEBI" id="CHEBI:57340"/>
        <dbReference type="EC" id="3.1.2.4"/>
    </reaction>
</comment>
<dbReference type="EMBL" id="JACMRX010000003">
    <property type="protein sequence ID" value="KAF7993369.1"/>
    <property type="molecule type" value="Genomic_DNA"/>
</dbReference>
<dbReference type="Pfam" id="PF16113">
    <property type="entry name" value="ECH_2"/>
    <property type="match status" value="1"/>
</dbReference>
<dbReference type="NCBIfam" id="NF004127">
    <property type="entry name" value="PRK05617.1"/>
    <property type="match status" value="1"/>
</dbReference>
<evidence type="ECO:0000256" key="6">
    <source>
        <dbReference type="ARBA" id="ARBA00024871"/>
    </source>
</evidence>
<dbReference type="PANTHER" id="PTHR43176:SF3">
    <property type="entry name" value="3-HYDROXYISOBUTYRYL-COA HYDROLASE, MITOCHONDRIAL"/>
    <property type="match status" value="1"/>
</dbReference>
<gene>
    <name evidence="9" type="ORF">HCN44_007872</name>
</gene>
<evidence type="ECO:0000256" key="5">
    <source>
        <dbReference type="ARBA" id="ARBA00022801"/>
    </source>
</evidence>
<dbReference type="InterPro" id="IPR029045">
    <property type="entry name" value="ClpP/crotonase-like_dom_sf"/>
</dbReference>
<accession>A0A834XYA6</accession>
<comment type="caution">
    <text evidence="9">The sequence shown here is derived from an EMBL/GenBank/DDBJ whole genome shotgun (WGS) entry which is preliminary data.</text>
</comment>
<protein>
    <recommendedName>
        <fullName evidence="4">3-hydroxyisobutyryl-CoA hydrolase, mitochondrial</fullName>
        <ecNumber evidence="3">3.1.2.4</ecNumber>
    </recommendedName>
    <alternativeName>
        <fullName evidence="7">3-hydroxyisobutyryl-coenzyme A hydrolase</fullName>
    </alternativeName>
</protein>
<evidence type="ECO:0000256" key="4">
    <source>
        <dbReference type="ARBA" id="ARBA00016714"/>
    </source>
</evidence>
<evidence type="ECO:0000313" key="9">
    <source>
        <dbReference type="EMBL" id="KAF7993369.1"/>
    </source>
</evidence>
<evidence type="ECO:0000256" key="1">
    <source>
        <dbReference type="ARBA" id="ARBA00001709"/>
    </source>
</evidence>
<dbReference type="EC" id="3.1.2.4" evidence="3"/>
<sequence length="315" mass="35187">MMSKSLSTLTQWELIKQVIVVKGAEENVFSAGGDIKERFFFMKKPDGRELDRMYFSGCIRLLEKIGTYKKPYVSLISGIAMGGGAGVSVLVKYRVATETTLFSTPETSIGLFPNSGCTYFLPRLEGKLGWYLGLTGHHLKGLDVKLAGIATHFVPASKLQALTDALLSPGNQNVEEILKSFDEHDPAAEFSLAKYSKQIDECFSGDTVEEIIYRLKVDGSEWAQSVIHTLQKISPTSLKVTLEALKRSINMISLTEYLEMESNLTENMIMLQKSPDFQEGVRALLVDKNHKPIWNPRNLEDVTDQYIDSLFTKAV</sequence>
<organism evidence="9 10">
    <name type="scientific">Aphidius gifuensis</name>
    <name type="common">Parasitoid wasp</name>
    <dbReference type="NCBI Taxonomy" id="684658"/>
    <lineage>
        <taxon>Eukaryota</taxon>
        <taxon>Metazoa</taxon>
        <taxon>Ecdysozoa</taxon>
        <taxon>Arthropoda</taxon>
        <taxon>Hexapoda</taxon>
        <taxon>Insecta</taxon>
        <taxon>Pterygota</taxon>
        <taxon>Neoptera</taxon>
        <taxon>Endopterygota</taxon>
        <taxon>Hymenoptera</taxon>
        <taxon>Apocrita</taxon>
        <taxon>Ichneumonoidea</taxon>
        <taxon>Braconidae</taxon>
        <taxon>Aphidiinae</taxon>
        <taxon>Aphidius</taxon>
    </lineage>
</organism>
<dbReference type="GO" id="GO:0005739">
    <property type="term" value="C:mitochondrion"/>
    <property type="evidence" value="ECO:0007669"/>
    <property type="project" value="TreeGrafter"/>
</dbReference>
<dbReference type="PANTHER" id="PTHR43176">
    <property type="entry name" value="3-HYDROXYISOBUTYRYL-COA HYDROLASE-RELATED"/>
    <property type="match status" value="1"/>
</dbReference>
<dbReference type="Gene3D" id="3.90.226.10">
    <property type="entry name" value="2-enoyl-CoA Hydratase, Chain A, domain 1"/>
    <property type="match status" value="1"/>
</dbReference>
<comment type="similarity">
    <text evidence="2">Belongs to the enoyl-CoA hydratase/isomerase family.</text>
</comment>
<dbReference type="GO" id="GO:0006574">
    <property type="term" value="P:L-valine catabolic process"/>
    <property type="evidence" value="ECO:0007669"/>
    <property type="project" value="UniProtKB-UniPathway"/>
</dbReference>
<dbReference type="GO" id="GO:0003860">
    <property type="term" value="F:3-hydroxyisobutyryl-CoA hydrolase activity"/>
    <property type="evidence" value="ECO:0007669"/>
    <property type="project" value="UniProtKB-EC"/>
</dbReference>
<proteinExistence type="inferred from homology"/>
<keyword evidence="10" id="KW-1185">Reference proteome</keyword>
<comment type="function">
    <text evidence="6">Hydrolyzes 3-hydroxyisobutyryl-CoA (HIBYL-CoA), a saline catabolite. Has high activity toward isobutyryl-CoA. Could be an isobutyryl-CoA dehydrogenase that functions in valine catabolism. Also hydrolyzes 3-hydroxypropanoyl-CoA.</text>
</comment>
<evidence type="ECO:0000256" key="7">
    <source>
        <dbReference type="ARBA" id="ARBA00031181"/>
    </source>
</evidence>
<dbReference type="AlphaFoldDB" id="A0A834XYA6"/>
<evidence type="ECO:0000259" key="8">
    <source>
        <dbReference type="Pfam" id="PF16113"/>
    </source>
</evidence>
<evidence type="ECO:0000256" key="2">
    <source>
        <dbReference type="ARBA" id="ARBA00005254"/>
    </source>
</evidence>
<dbReference type="SUPFAM" id="SSF52096">
    <property type="entry name" value="ClpP/crotonase"/>
    <property type="match status" value="1"/>
</dbReference>
<dbReference type="UniPathway" id="UPA00362"/>
<dbReference type="InterPro" id="IPR045004">
    <property type="entry name" value="ECH_dom"/>
</dbReference>
<dbReference type="OrthoDB" id="1737613at2759"/>
<dbReference type="CDD" id="cd06558">
    <property type="entry name" value="crotonase-like"/>
    <property type="match status" value="1"/>
</dbReference>